<dbReference type="Pfam" id="PF00112">
    <property type="entry name" value="Peptidase_C1"/>
    <property type="match status" value="1"/>
</dbReference>
<dbReference type="CDD" id="cd02248">
    <property type="entry name" value="Peptidase_C1A"/>
    <property type="match status" value="1"/>
</dbReference>
<reference evidence="6" key="1">
    <citation type="submission" date="2022-01" db="EMBL/GenBank/DDBJ databases">
        <authorList>
            <person name="King R."/>
        </authorList>
    </citation>
    <scope>NUCLEOTIDE SEQUENCE</scope>
</reference>
<name>A0A9N9XWL1_PHYSR</name>
<feature type="domain" description="Peptidase C1A papain C-terminal" evidence="4">
    <location>
        <begin position="111"/>
        <end position="324"/>
    </location>
</feature>
<feature type="chain" id="PRO_5040216574" evidence="3">
    <location>
        <begin position="18"/>
        <end position="326"/>
    </location>
</feature>
<gene>
    <name evidence="6" type="ORF">PHYEVI_LOCUS11160</name>
</gene>
<dbReference type="GO" id="GO:0006508">
    <property type="term" value="P:proteolysis"/>
    <property type="evidence" value="ECO:0007669"/>
    <property type="project" value="InterPro"/>
</dbReference>
<dbReference type="GO" id="GO:0008234">
    <property type="term" value="F:cysteine-type peptidase activity"/>
    <property type="evidence" value="ECO:0007669"/>
    <property type="project" value="InterPro"/>
</dbReference>
<dbReference type="SUPFAM" id="SSF54001">
    <property type="entry name" value="Cysteine proteinases"/>
    <property type="match status" value="1"/>
</dbReference>
<dbReference type="Pfam" id="PF08246">
    <property type="entry name" value="Inhibitor_I29"/>
    <property type="match status" value="1"/>
</dbReference>
<keyword evidence="3" id="KW-0732">Signal</keyword>
<dbReference type="InterPro" id="IPR013128">
    <property type="entry name" value="Peptidase_C1A"/>
</dbReference>
<dbReference type="InterPro" id="IPR013201">
    <property type="entry name" value="Prot_inhib_I29"/>
</dbReference>
<evidence type="ECO:0000259" key="5">
    <source>
        <dbReference type="SMART" id="SM00848"/>
    </source>
</evidence>
<dbReference type="AlphaFoldDB" id="A0A9N9XWL1"/>
<evidence type="ECO:0000256" key="3">
    <source>
        <dbReference type="SAM" id="SignalP"/>
    </source>
</evidence>
<dbReference type="OrthoDB" id="10253408at2759"/>
<dbReference type="FunFam" id="3.90.70.10:FF:000332">
    <property type="entry name" value="Cathepsin L1"/>
    <property type="match status" value="1"/>
</dbReference>
<feature type="signal peptide" evidence="3">
    <location>
        <begin position="1"/>
        <end position="17"/>
    </location>
</feature>
<accession>A0A9N9XWL1</accession>
<evidence type="ECO:0000256" key="1">
    <source>
        <dbReference type="ARBA" id="ARBA00008455"/>
    </source>
</evidence>
<dbReference type="EMBL" id="OU900102">
    <property type="protein sequence ID" value="CAG9864913.1"/>
    <property type="molecule type" value="Genomic_DNA"/>
</dbReference>
<dbReference type="Gene3D" id="3.90.70.10">
    <property type="entry name" value="Cysteine proteinases"/>
    <property type="match status" value="1"/>
</dbReference>
<evidence type="ECO:0000313" key="6">
    <source>
        <dbReference type="EMBL" id="CAG9864913.1"/>
    </source>
</evidence>
<dbReference type="InterPro" id="IPR000668">
    <property type="entry name" value="Peptidase_C1A_C"/>
</dbReference>
<dbReference type="InterPro" id="IPR038765">
    <property type="entry name" value="Papain-like_cys_pep_sf"/>
</dbReference>
<keyword evidence="7" id="KW-1185">Reference proteome</keyword>
<dbReference type="SMART" id="SM00645">
    <property type="entry name" value="Pept_C1"/>
    <property type="match status" value="1"/>
</dbReference>
<dbReference type="SMART" id="SM00848">
    <property type="entry name" value="Inhibitor_I29"/>
    <property type="match status" value="1"/>
</dbReference>
<proteinExistence type="inferred from homology"/>
<evidence type="ECO:0000256" key="2">
    <source>
        <dbReference type="ARBA" id="ARBA00023157"/>
    </source>
</evidence>
<evidence type="ECO:0000259" key="4">
    <source>
        <dbReference type="SMART" id="SM00645"/>
    </source>
</evidence>
<feature type="domain" description="Cathepsin propeptide inhibitor" evidence="5">
    <location>
        <begin position="25"/>
        <end position="85"/>
    </location>
</feature>
<dbReference type="Proteomes" id="UP001153712">
    <property type="component" value="Chromosome 9"/>
</dbReference>
<keyword evidence="2" id="KW-1015">Disulfide bond</keyword>
<evidence type="ECO:0000313" key="7">
    <source>
        <dbReference type="Proteomes" id="UP001153712"/>
    </source>
</evidence>
<organism evidence="6 7">
    <name type="scientific">Phyllotreta striolata</name>
    <name type="common">Striped flea beetle</name>
    <name type="synonym">Crioceris striolata</name>
    <dbReference type="NCBI Taxonomy" id="444603"/>
    <lineage>
        <taxon>Eukaryota</taxon>
        <taxon>Metazoa</taxon>
        <taxon>Ecdysozoa</taxon>
        <taxon>Arthropoda</taxon>
        <taxon>Hexapoda</taxon>
        <taxon>Insecta</taxon>
        <taxon>Pterygota</taxon>
        <taxon>Neoptera</taxon>
        <taxon>Endopterygota</taxon>
        <taxon>Coleoptera</taxon>
        <taxon>Polyphaga</taxon>
        <taxon>Cucujiformia</taxon>
        <taxon>Chrysomeloidea</taxon>
        <taxon>Chrysomelidae</taxon>
        <taxon>Galerucinae</taxon>
        <taxon>Alticini</taxon>
        <taxon>Phyllotreta</taxon>
    </lineage>
</organism>
<dbReference type="InterPro" id="IPR039417">
    <property type="entry name" value="Peptidase_C1A_papain-like"/>
</dbReference>
<sequence length="326" mass="37311">MNHFIIYALMSALTATANPEMEDLWREFKKEHNRIYNSVEEEAERFNIFQVNIRTIREQNQKYDTGESSYYMGINQFADLTQEEFVAKYKSKTKVPTGSYVINEFQLPLNVPDQKNWTAEEVVTEVRDQDICDCGYAIASIGAVESAYAIKHKTLKVLSVQQIVDCSYGEIYYNYGCDGGIINGTYRYAMKYGIIEEQSYPFTHKDFSPCLYNQSTPSVTLETFKEVSSDEEILKNVVGTIGPVAITVNSELWGFYEGGIFDKNCTNNDTNHVALISGYGTEDGVDYWYLRNSWGTKWGLNGYIKIRRNLNNVFCLNTYAAYPVVN</sequence>
<comment type="similarity">
    <text evidence="1">Belongs to the peptidase C1 family.</text>
</comment>
<dbReference type="PANTHER" id="PTHR12411">
    <property type="entry name" value="CYSTEINE PROTEASE FAMILY C1-RELATED"/>
    <property type="match status" value="1"/>
</dbReference>
<protein>
    <submittedName>
        <fullName evidence="6">Uncharacterized protein</fullName>
    </submittedName>
</protein>